<dbReference type="OrthoDB" id="9809186at2"/>
<sequence length="319" mass="34483">MAKKAKHEDHINHEAWAIPYGDLVTLLLAFFVVLYSMSSVNEGKYRVLSDSLNAAFGGAPRSPTPIQVGPKTQSPSSSPRPRMLQAAPPQQGVRGSEKAFQKPDLPGLALGFHVGGGGGRSGARAREQLEKMSEQVQAALGDMIARKQVLVRRHEEWLEIEIQTDILFTSGSARLGNEAGGVLDRLADVLRTFDNRLRIEGHTDDVPIATREFPSNWELSAARAASVVHRFMARGVEPRRMTVLGLAEFNPVAENTDAASRNRNRRVVIVVLANSGSKLPSLTTTTSAEDKAAPAVPERVATSVSTASSIVATREHSQP</sequence>
<evidence type="ECO:0000259" key="10">
    <source>
        <dbReference type="PROSITE" id="PS51123"/>
    </source>
</evidence>
<dbReference type="Pfam" id="PF00691">
    <property type="entry name" value="OmpA"/>
    <property type="match status" value="1"/>
</dbReference>
<dbReference type="EMBL" id="SOBT01000011">
    <property type="protein sequence ID" value="TDU25816.1"/>
    <property type="molecule type" value="Genomic_DNA"/>
</dbReference>
<dbReference type="Proteomes" id="UP000295341">
    <property type="component" value="Unassembled WGS sequence"/>
</dbReference>
<evidence type="ECO:0000256" key="1">
    <source>
        <dbReference type="ARBA" id="ARBA00004162"/>
    </source>
</evidence>
<accession>A0A4V3F4M9</accession>
<keyword evidence="3" id="KW-1003">Cell membrane</keyword>
<comment type="subcellular location">
    <subcellularLocation>
        <location evidence="1">Cell membrane</location>
        <topology evidence="1">Single-pass membrane protein</topology>
    </subcellularLocation>
</comment>
<dbReference type="PANTHER" id="PTHR30329">
    <property type="entry name" value="STATOR ELEMENT OF FLAGELLAR MOTOR COMPLEX"/>
    <property type="match status" value="1"/>
</dbReference>
<feature type="compositionally biased region" description="Polar residues" evidence="8">
    <location>
        <begin position="70"/>
        <end position="79"/>
    </location>
</feature>
<feature type="domain" description="OmpA-like" evidence="10">
    <location>
        <begin position="155"/>
        <end position="275"/>
    </location>
</feature>
<organism evidence="11 12">
    <name type="scientific">Panacagrimonas perspica</name>
    <dbReference type="NCBI Taxonomy" id="381431"/>
    <lineage>
        <taxon>Bacteria</taxon>
        <taxon>Pseudomonadati</taxon>
        <taxon>Pseudomonadota</taxon>
        <taxon>Gammaproteobacteria</taxon>
        <taxon>Nevskiales</taxon>
        <taxon>Nevskiaceae</taxon>
        <taxon>Panacagrimonas</taxon>
    </lineage>
</organism>
<reference evidence="11 12" key="1">
    <citation type="submission" date="2019-03" db="EMBL/GenBank/DDBJ databases">
        <title>Genomic Encyclopedia of Type Strains, Phase IV (KMG-IV): sequencing the most valuable type-strain genomes for metagenomic binning, comparative biology and taxonomic classification.</title>
        <authorList>
            <person name="Goeker M."/>
        </authorList>
    </citation>
    <scope>NUCLEOTIDE SEQUENCE [LARGE SCALE GENOMIC DNA]</scope>
    <source>
        <strain evidence="11 12">DSM 26377</strain>
    </source>
</reference>
<dbReference type="Pfam" id="PF13677">
    <property type="entry name" value="MotB_plug"/>
    <property type="match status" value="1"/>
</dbReference>
<dbReference type="Gene3D" id="3.30.1330.60">
    <property type="entry name" value="OmpA-like domain"/>
    <property type="match status" value="1"/>
</dbReference>
<name>A0A4V3F4M9_9GAMM</name>
<keyword evidence="6 7" id="KW-0472">Membrane</keyword>
<evidence type="ECO:0000256" key="2">
    <source>
        <dbReference type="ARBA" id="ARBA00008914"/>
    </source>
</evidence>
<evidence type="ECO:0000256" key="7">
    <source>
        <dbReference type="PROSITE-ProRule" id="PRU00473"/>
    </source>
</evidence>
<feature type="transmembrane region" description="Helical" evidence="9">
    <location>
        <begin position="20"/>
        <end position="38"/>
    </location>
</feature>
<keyword evidence="4 9" id="KW-0812">Transmembrane</keyword>
<evidence type="ECO:0000256" key="9">
    <source>
        <dbReference type="SAM" id="Phobius"/>
    </source>
</evidence>
<evidence type="ECO:0000256" key="8">
    <source>
        <dbReference type="SAM" id="MobiDB-lite"/>
    </source>
</evidence>
<proteinExistence type="inferred from homology"/>
<dbReference type="NCBIfam" id="NF006541">
    <property type="entry name" value="PRK09038.1"/>
    <property type="match status" value="1"/>
</dbReference>
<dbReference type="PROSITE" id="PS51123">
    <property type="entry name" value="OMPA_2"/>
    <property type="match status" value="1"/>
</dbReference>
<dbReference type="GO" id="GO:0005886">
    <property type="term" value="C:plasma membrane"/>
    <property type="evidence" value="ECO:0007669"/>
    <property type="project" value="UniProtKB-SubCell"/>
</dbReference>
<evidence type="ECO:0000256" key="4">
    <source>
        <dbReference type="ARBA" id="ARBA00022692"/>
    </source>
</evidence>
<dbReference type="PANTHER" id="PTHR30329:SF20">
    <property type="entry name" value="EXPORTED PROTEIN"/>
    <property type="match status" value="1"/>
</dbReference>
<dbReference type="SUPFAM" id="SSF103088">
    <property type="entry name" value="OmpA-like"/>
    <property type="match status" value="1"/>
</dbReference>
<evidence type="ECO:0000313" key="11">
    <source>
        <dbReference type="EMBL" id="TDU25816.1"/>
    </source>
</evidence>
<evidence type="ECO:0000256" key="5">
    <source>
        <dbReference type="ARBA" id="ARBA00022989"/>
    </source>
</evidence>
<keyword evidence="12" id="KW-1185">Reference proteome</keyword>
<evidence type="ECO:0000256" key="3">
    <source>
        <dbReference type="ARBA" id="ARBA00022475"/>
    </source>
</evidence>
<dbReference type="CDD" id="cd07185">
    <property type="entry name" value="OmpA_C-like"/>
    <property type="match status" value="1"/>
</dbReference>
<protein>
    <submittedName>
        <fullName evidence="11">Chemotaxis protein MotB</fullName>
    </submittedName>
</protein>
<dbReference type="InterPro" id="IPR025713">
    <property type="entry name" value="MotB-like_N_dom"/>
</dbReference>
<dbReference type="AlphaFoldDB" id="A0A4V3F4M9"/>
<dbReference type="InterPro" id="IPR036737">
    <property type="entry name" value="OmpA-like_sf"/>
</dbReference>
<feature type="region of interest" description="Disordered" evidence="8">
    <location>
        <begin position="58"/>
        <end position="100"/>
    </location>
</feature>
<dbReference type="InterPro" id="IPR006665">
    <property type="entry name" value="OmpA-like"/>
</dbReference>
<dbReference type="InterPro" id="IPR050330">
    <property type="entry name" value="Bact_OuterMem_StrucFunc"/>
</dbReference>
<comment type="similarity">
    <text evidence="2">Belongs to the MotB family.</text>
</comment>
<gene>
    <name evidence="11" type="ORF">DFR24_4261</name>
</gene>
<feature type="compositionally biased region" description="Low complexity" evidence="8">
    <location>
        <begin position="300"/>
        <end position="312"/>
    </location>
</feature>
<comment type="caution">
    <text evidence="11">The sequence shown here is derived from an EMBL/GenBank/DDBJ whole genome shotgun (WGS) entry which is preliminary data.</text>
</comment>
<evidence type="ECO:0000256" key="6">
    <source>
        <dbReference type="ARBA" id="ARBA00023136"/>
    </source>
</evidence>
<evidence type="ECO:0000313" key="12">
    <source>
        <dbReference type="Proteomes" id="UP000295341"/>
    </source>
</evidence>
<feature type="region of interest" description="Disordered" evidence="8">
    <location>
        <begin position="280"/>
        <end position="319"/>
    </location>
</feature>
<keyword evidence="5 9" id="KW-1133">Transmembrane helix</keyword>
<dbReference type="RefSeq" id="WP_133883403.1">
    <property type="nucleotide sequence ID" value="NZ_MWIN01000013.1"/>
</dbReference>